<dbReference type="InterPro" id="IPR052029">
    <property type="entry name" value="PpiD_chaperone"/>
</dbReference>
<evidence type="ECO:0000313" key="6">
    <source>
        <dbReference type="EMBL" id="QUE51549.1"/>
    </source>
</evidence>
<accession>A0A975G9F9</accession>
<dbReference type="SUPFAM" id="SSF109998">
    <property type="entry name" value="Triger factor/SurA peptide-binding domain-like"/>
    <property type="match status" value="1"/>
</dbReference>
<evidence type="ECO:0000256" key="5">
    <source>
        <dbReference type="SAM" id="MobiDB-lite"/>
    </source>
</evidence>
<organism evidence="6 7">
    <name type="scientific">Luteolibacter ambystomatis</name>
    <dbReference type="NCBI Taxonomy" id="2824561"/>
    <lineage>
        <taxon>Bacteria</taxon>
        <taxon>Pseudomonadati</taxon>
        <taxon>Verrucomicrobiota</taxon>
        <taxon>Verrucomicrobiia</taxon>
        <taxon>Verrucomicrobiales</taxon>
        <taxon>Verrucomicrobiaceae</taxon>
        <taxon>Luteolibacter</taxon>
    </lineage>
</organism>
<sequence length="546" mass="60274">MIENIRNYYGLMMVVLVALFLSFLFTGFSGSKASGGGGQAYLRIDGTTYDGLTYQKQGVEARNLAMGLQMYEFVAGLNGFGGRGGDEGEVSETFFANRILIRQAGEEYGIHPSKDEIFDYVKEMSAFAGKDGKYDAFTYKNIIEKSIGRLGMTEQDVLDLAKDAVIARKLGDILGSGLAVNRQIVADSSALNRQLVSVQLSKIALAPFKEAIKPTDEEVKAYWDTIQDSFKTEAKRKFTYVLAAPKLPEVKPEDAKPDAEKKPEDASKPEKPDPTKEDPKIIEERRNKEKELNQRMDDFFTDLQNKKGSGFEDLAKEQGFEVKTTELFPASQSPADLAMTLRSSGGGNRAVDSLFNMKETSDPLSKISEPFAVGQNQWLIARLDGEEVSRTKTFEEAKEQAKAQYIEEKAREAMKKSADEKLAAIREAIKGGKSFADAAKDAGLESKPLGPITASFRPTGDDAPASLFRETNLVDPGTVADVIAEPTQAFIVFVEKREVEKSPDANSRLDSEVTSAASQNRMRAFMSWMSDRNEAAKVERLYKKNS</sequence>
<dbReference type="InterPro" id="IPR027304">
    <property type="entry name" value="Trigger_fact/SurA_dom_sf"/>
</dbReference>
<feature type="region of interest" description="Disordered" evidence="5">
    <location>
        <begin position="249"/>
        <end position="282"/>
    </location>
</feature>
<dbReference type="EMBL" id="CP073100">
    <property type="protein sequence ID" value="QUE51549.1"/>
    <property type="molecule type" value="Genomic_DNA"/>
</dbReference>
<gene>
    <name evidence="6" type="ORF">KBB96_01330</name>
</gene>
<evidence type="ECO:0000313" key="7">
    <source>
        <dbReference type="Proteomes" id="UP000676169"/>
    </source>
</evidence>
<reference evidence="6" key="1">
    <citation type="submission" date="2021-04" db="EMBL/GenBank/DDBJ databases">
        <title>Luteolibacter sp. 32A isolated from the skin of an Anderson's salamander (Ambystoma andersonii).</title>
        <authorList>
            <person name="Spergser J."/>
            <person name="Busse H.-J."/>
        </authorList>
    </citation>
    <scope>NUCLEOTIDE SEQUENCE</scope>
    <source>
        <strain evidence="6">32A</strain>
    </source>
</reference>
<dbReference type="KEGG" id="lamb:KBB96_01330"/>
<dbReference type="PANTHER" id="PTHR47529">
    <property type="entry name" value="PEPTIDYL-PROLYL CIS-TRANS ISOMERASE D"/>
    <property type="match status" value="1"/>
</dbReference>
<evidence type="ECO:0000256" key="1">
    <source>
        <dbReference type="ARBA" id="ARBA00004236"/>
    </source>
</evidence>
<protein>
    <submittedName>
        <fullName evidence="6">SurA N-terminal domain-containing protein</fullName>
    </submittedName>
</protein>
<keyword evidence="7" id="KW-1185">Reference proteome</keyword>
<evidence type="ECO:0000256" key="4">
    <source>
        <dbReference type="ARBA" id="ARBA00023186"/>
    </source>
</evidence>
<evidence type="ECO:0000256" key="2">
    <source>
        <dbReference type="ARBA" id="ARBA00022475"/>
    </source>
</evidence>
<keyword evidence="2" id="KW-1003">Cell membrane</keyword>
<dbReference type="Proteomes" id="UP000676169">
    <property type="component" value="Chromosome"/>
</dbReference>
<dbReference type="GO" id="GO:0005886">
    <property type="term" value="C:plasma membrane"/>
    <property type="evidence" value="ECO:0007669"/>
    <property type="project" value="UniProtKB-SubCell"/>
</dbReference>
<proteinExistence type="predicted"/>
<name>A0A975G9F9_9BACT</name>
<evidence type="ECO:0000256" key="3">
    <source>
        <dbReference type="ARBA" id="ARBA00023136"/>
    </source>
</evidence>
<dbReference type="RefSeq" id="WP_211631688.1">
    <property type="nucleotide sequence ID" value="NZ_CP073100.1"/>
</dbReference>
<keyword evidence="3" id="KW-0472">Membrane</keyword>
<comment type="subcellular location">
    <subcellularLocation>
        <location evidence="1">Cell membrane</location>
    </subcellularLocation>
</comment>
<keyword evidence="4" id="KW-0143">Chaperone</keyword>
<dbReference type="AlphaFoldDB" id="A0A975G9F9"/>
<dbReference type="PANTHER" id="PTHR47529:SF1">
    <property type="entry name" value="PERIPLASMIC CHAPERONE PPID"/>
    <property type="match status" value="1"/>
</dbReference>